<feature type="domain" description="RNB" evidence="1">
    <location>
        <begin position="583"/>
        <end position="928"/>
    </location>
</feature>
<dbReference type="GO" id="GO:0006402">
    <property type="term" value="P:mRNA catabolic process"/>
    <property type="evidence" value="ECO:0007669"/>
    <property type="project" value="TreeGrafter"/>
</dbReference>
<dbReference type="Pfam" id="PF00773">
    <property type="entry name" value="RNB"/>
    <property type="match status" value="1"/>
</dbReference>
<proteinExistence type="predicted"/>
<dbReference type="PANTHER" id="PTHR23355:SF59">
    <property type="entry name" value="EXORIBONUCLEASE II, MITOCHONDRIAL"/>
    <property type="match status" value="1"/>
</dbReference>
<dbReference type="InterPro" id="IPR001900">
    <property type="entry name" value="RNase_II/R"/>
</dbReference>
<dbReference type="GO" id="GO:0000932">
    <property type="term" value="C:P-body"/>
    <property type="evidence" value="ECO:0007669"/>
    <property type="project" value="TreeGrafter"/>
</dbReference>
<dbReference type="SMART" id="SM00955">
    <property type="entry name" value="RNB"/>
    <property type="match status" value="1"/>
</dbReference>
<dbReference type="AlphaFoldDB" id="A0AAV5R9V9"/>
<dbReference type="EMBL" id="BTGB01000009">
    <property type="protein sequence ID" value="GMM48140.1"/>
    <property type="molecule type" value="Genomic_DNA"/>
</dbReference>
<protein>
    <submittedName>
        <fullName evidence="2">Exoribonuclease II</fullName>
    </submittedName>
</protein>
<gene>
    <name evidence="2" type="ORF">DAPK24_047380</name>
</gene>
<dbReference type="Proteomes" id="UP001378960">
    <property type="component" value="Unassembled WGS sequence"/>
</dbReference>
<name>A0AAV5R9V9_PICKL</name>
<accession>A0AAV5R9V9</accession>
<sequence>MLASRSRTLFSLTAKQQKCLLAHSITFSRHFTSTTVNYRGNPTKYRNKRNNVPINKRIQTPEELLMQASNVDIDNLRNEVKERTDLRYIKPNKKWITEVFPDINLPLKFTFNDDSSNREFLKHHLIKKFGKINKSFHWKDLQYSELTVGDVVDLSGNFEKSDLAVVIELPNTIDDPRYTLVNSYGELQFVSRSKMGLRIPNVFPKDWFKNCVYDEEIFWEDLNEDDEIIPIGKPKYKLEDVIDRNKIFESAVARSISNENAAKTFILPSILSGLISEILTEIITQAWQLLPNMNIKLEFLHNILQSNESPIQLTLYQIYNAVELIDLQMLFKEFKDQKPENYEKSNKKLFNLISKELSIGNQYDSITLGKPLQGKANMDLNVNFNNFYAFILSLRKNNQLYSHDSFSKTSSYVLILPLNRNVKFHKMVQDFKADTQLYTQLAEYISSKLPNNNTNNNITITKNNTSKIQHILPYYKTFIELLKLYCAGSVQNSVLESFVIKIMRNLPNYKDLDITNSIVYDLLSNTGEIQNTEGPVKWWDNSMIPFSGVSVKCDYEQSYYDSITADNLEHYINLNNDIEKNKRLEFDDIIYCIDSENPLEIDDGVSIKKINENEFIISTFVADPSSYLNINNLTSQIAFERGLTLYLPDLSGTNAIPLLPVEFGKKIQLGYSDNKTRVLKISFKYNTKDCKVIPLEDNETISFGLANKFVKIDYKSVNKVLTNLQSDESNRLINTKCDDSLGINIDNIKDDLKNLSLISQSLNIKAVDGGRVSLFDEVNVKKEIENITETDNKQIQLTFKDLYNDDTVQDAFETGARSEQLVSEIMVMANSIAGEFFKKNNIPAIYKIQVPLEKSEIVSEFANKITHKKNSSFKEITLYQEYLTKSTISPFPAKHEFLNIESYATVTSPLRRFWDLINHWQLHSYINEGKPMFSQENINYLSLHLKYKDEINNKVSNKVTAFYTFKALKYLQEAQKDKSKNKFKAIITKKPSESGLIEVIMLDYGVRCILETSWYALSDNKTNVDESKAKTKNLEIGDIINDAIIKDIDLMEGSILLTSESL</sequence>
<comment type="caution">
    <text evidence="2">The sequence shown here is derived from an EMBL/GenBank/DDBJ whole genome shotgun (WGS) entry which is preliminary data.</text>
</comment>
<dbReference type="SUPFAM" id="SSF50249">
    <property type="entry name" value="Nucleic acid-binding proteins"/>
    <property type="match status" value="1"/>
</dbReference>
<dbReference type="InterPro" id="IPR050180">
    <property type="entry name" value="RNR_Ribonuclease"/>
</dbReference>
<dbReference type="GO" id="GO:0003723">
    <property type="term" value="F:RNA binding"/>
    <property type="evidence" value="ECO:0007669"/>
    <property type="project" value="InterPro"/>
</dbReference>
<organism evidence="2 3">
    <name type="scientific">Pichia kluyveri</name>
    <name type="common">Yeast</name>
    <dbReference type="NCBI Taxonomy" id="36015"/>
    <lineage>
        <taxon>Eukaryota</taxon>
        <taxon>Fungi</taxon>
        <taxon>Dikarya</taxon>
        <taxon>Ascomycota</taxon>
        <taxon>Saccharomycotina</taxon>
        <taxon>Pichiomycetes</taxon>
        <taxon>Pichiales</taxon>
        <taxon>Pichiaceae</taxon>
        <taxon>Pichia</taxon>
    </lineage>
</organism>
<evidence type="ECO:0000259" key="1">
    <source>
        <dbReference type="SMART" id="SM00955"/>
    </source>
</evidence>
<keyword evidence="3" id="KW-1185">Reference proteome</keyword>
<dbReference type="GO" id="GO:0000175">
    <property type="term" value="F:3'-5'-RNA exonuclease activity"/>
    <property type="evidence" value="ECO:0007669"/>
    <property type="project" value="TreeGrafter"/>
</dbReference>
<evidence type="ECO:0000313" key="2">
    <source>
        <dbReference type="EMBL" id="GMM48140.1"/>
    </source>
</evidence>
<evidence type="ECO:0000313" key="3">
    <source>
        <dbReference type="Proteomes" id="UP001378960"/>
    </source>
</evidence>
<reference evidence="2 3" key="1">
    <citation type="journal article" date="2023" name="Elife">
        <title>Identification of key yeast species and microbe-microbe interactions impacting larval growth of Drosophila in the wild.</title>
        <authorList>
            <person name="Mure A."/>
            <person name="Sugiura Y."/>
            <person name="Maeda R."/>
            <person name="Honda K."/>
            <person name="Sakurai N."/>
            <person name="Takahashi Y."/>
            <person name="Watada M."/>
            <person name="Katoh T."/>
            <person name="Gotoh A."/>
            <person name="Gotoh Y."/>
            <person name="Taniguchi I."/>
            <person name="Nakamura K."/>
            <person name="Hayashi T."/>
            <person name="Katayama T."/>
            <person name="Uemura T."/>
            <person name="Hattori Y."/>
        </authorList>
    </citation>
    <scope>NUCLEOTIDE SEQUENCE [LARGE SCALE GENOMIC DNA]</scope>
    <source>
        <strain evidence="2 3">PK-24</strain>
    </source>
</reference>
<dbReference type="InterPro" id="IPR012340">
    <property type="entry name" value="NA-bd_OB-fold"/>
</dbReference>
<dbReference type="PANTHER" id="PTHR23355">
    <property type="entry name" value="RIBONUCLEASE"/>
    <property type="match status" value="1"/>
</dbReference>